<dbReference type="EMBL" id="JARJCN010000015">
    <property type="protein sequence ID" value="KAJ7093819.1"/>
    <property type="molecule type" value="Genomic_DNA"/>
</dbReference>
<reference evidence="5" key="1">
    <citation type="submission" date="2023-03" db="EMBL/GenBank/DDBJ databases">
        <title>Massive genome expansion in bonnet fungi (Mycena s.s.) driven by repeated elements and novel gene families across ecological guilds.</title>
        <authorList>
            <consortium name="Lawrence Berkeley National Laboratory"/>
            <person name="Harder C.B."/>
            <person name="Miyauchi S."/>
            <person name="Viragh M."/>
            <person name="Kuo A."/>
            <person name="Thoen E."/>
            <person name="Andreopoulos B."/>
            <person name="Lu D."/>
            <person name="Skrede I."/>
            <person name="Drula E."/>
            <person name="Henrissat B."/>
            <person name="Morin E."/>
            <person name="Kohler A."/>
            <person name="Barry K."/>
            <person name="LaButti K."/>
            <person name="Morin E."/>
            <person name="Salamov A."/>
            <person name="Lipzen A."/>
            <person name="Mereny Z."/>
            <person name="Hegedus B."/>
            <person name="Baldrian P."/>
            <person name="Stursova M."/>
            <person name="Weitz H."/>
            <person name="Taylor A."/>
            <person name="Grigoriev I.V."/>
            <person name="Nagy L.G."/>
            <person name="Martin F."/>
            <person name="Kauserud H."/>
        </authorList>
    </citation>
    <scope>NUCLEOTIDE SEQUENCE</scope>
    <source>
        <strain evidence="5">CBHHK173m</strain>
    </source>
</reference>
<accession>A0AAD6U911</accession>
<feature type="transmembrane region" description="Helical" evidence="3">
    <location>
        <begin position="310"/>
        <end position="332"/>
    </location>
</feature>
<feature type="transmembrane region" description="Helical" evidence="3">
    <location>
        <begin position="135"/>
        <end position="158"/>
    </location>
</feature>
<evidence type="ECO:0000256" key="1">
    <source>
        <dbReference type="ARBA" id="ARBA00004141"/>
    </source>
</evidence>
<keyword evidence="6" id="KW-1185">Reference proteome</keyword>
<dbReference type="Gene3D" id="1.20.1250.20">
    <property type="entry name" value="MFS general substrate transporter like domains"/>
    <property type="match status" value="2"/>
</dbReference>
<feature type="transmembrane region" description="Helical" evidence="3">
    <location>
        <begin position="344"/>
        <end position="367"/>
    </location>
</feature>
<gene>
    <name evidence="5" type="ORF">B0H15DRAFT_947158</name>
</gene>
<feature type="transmembrane region" description="Helical" evidence="3">
    <location>
        <begin position="108"/>
        <end position="129"/>
    </location>
</feature>
<evidence type="ECO:0000313" key="5">
    <source>
        <dbReference type="EMBL" id="KAJ7093819.1"/>
    </source>
</evidence>
<comment type="caution">
    <text evidence="5">The sequence shown here is derived from an EMBL/GenBank/DDBJ whole genome shotgun (WGS) entry which is preliminary data.</text>
</comment>
<dbReference type="PANTHER" id="PTHR11360">
    <property type="entry name" value="MONOCARBOXYLATE TRANSPORTER"/>
    <property type="match status" value="1"/>
</dbReference>
<keyword evidence="3" id="KW-1133">Transmembrane helix</keyword>
<dbReference type="GO" id="GO:0016020">
    <property type="term" value="C:membrane"/>
    <property type="evidence" value="ECO:0007669"/>
    <property type="project" value="UniProtKB-SubCell"/>
</dbReference>
<feature type="transmembrane region" description="Helical" evidence="3">
    <location>
        <begin position="36"/>
        <end position="54"/>
    </location>
</feature>
<dbReference type="InterPro" id="IPR020846">
    <property type="entry name" value="MFS_dom"/>
</dbReference>
<evidence type="ECO:0000259" key="4">
    <source>
        <dbReference type="PROSITE" id="PS50850"/>
    </source>
</evidence>
<feature type="transmembrane region" description="Helical" evidence="3">
    <location>
        <begin position="220"/>
        <end position="237"/>
    </location>
</feature>
<dbReference type="InterPro" id="IPR050327">
    <property type="entry name" value="Proton-linked_MCT"/>
</dbReference>
<name>A0AAD6U911_9AGAR</name>
<keyword evidence="3" id="KW-0812">Transmembrane</keyword>
<proteinExistence type="predicted"/>
<feature type="transmembrane region" description="Helical" evidence="3">
    <location>
        <begin position="373"/>
        <end position="394"/>
    </location>
</feature>
<evidence type="ECO:0000256" key="3">
    <source>
        <dbReference type="SAM" id="Phobius"/>
    </source>
</evidence>
<keyword evidence="3" id="KW-0472">Membrane</keyword>
<feature type="transmembrane region" description="Helical" evidence="3">
    <location>
        <begin position="280"/>
        <end position="298"/>
    </location>
</feature>
<feature type="region of interest" description="Disordered" evidence="2">
    <location>
        <begin position="1"/>
        <end position="27"/>
    </location>
</feature>
<dbReference type="GO" id="GO:0022857">
    <property type="term" value="F:transmembrane transporter activity"/>
    <property type="evidence" value="ECO:0007669"/>
    <property type="project" value="InterPro"/>
</dbReference>
<evidence type="ECO:0000256" key="2">
    <source>
        <dbReference type="SAM" id="MobiDB-lite"/>
    </source>
</evidence>
<evidence type="ECO:0000313" key="6">
    <source>
        <dbReference type="Proteomes" id="UP001222325"/>
    </source>
</evidence>
<feature type="transmembrane region" description="Helical" evidence="3">
    <location>
        <begin position="249"/>
        <end position="268"/>
    </location>
</feature>
<sequence>MALGPDDTAQSSVDMENSDPPNLKENPGPEFVEGTLHGWLAVVGGSLVLFATFGNMQSFGGKILSIDFYTRTYFPEQSASTISWIGSIQLALQFIVGVISGKLFDKGFFHVLMVSGSLLLLFSSFMLSLAKPHQFYQALLSQGFGMGIGSGLLFLPSLSITSHYFRRRRAVAMGIMISSEIFFQFNDRSDIFAKGGSLGGVVYSILLNKILPREDLGFPWAVRLFLGYLGVFIPYFYLQLFSFNQGVSVGFLTWAIPILNAGAMVGRLMPNFLADRYGPLNAIIPSGLISGALMWALLGVHSVAGVTVFALFYGFVSGSFLSLTSPTVAAFSTSPTMNDIGLRIGISCFFIGFALLSGNPIAGALLSPPAYTWWKPLTFGSVVLVAGSVLILYARQAVVKRRGRQLV</sequence>
<dbReference type="Proteomes" id="UP001222325">
    <property type="component" value="Unassembled WGS sequence"/>
</dbReference>
<feature type="domain" description="Major facilitator superfamily (MFS) profile" evidence="4">
    <location>
        <begin position="201"/>
        <end position="407"/>
    </location>
</feature>
<dbReference type="PROSITE" id="PS50850">
    <property type="entry name" value="MFS"/>
    <property type="match status" value="1"/>
</dbReference>
<dbReference type="SUPFAM" id="SSF103473">
    <property type="entry name" value="MFS general substrate transporter"/>
    <property type="match status" value="1"/>
</dbReference>
<dbReference type="AlphaFoldDB" id="A0AAD6U911"/>
<protein>
    <submittedName>
        <fullName evidence="5">MFS general substrate transporter</fullName>
    </submittedName>
</protein>
<organism evidence="5 6">
    <name type="scientific">Mycena belliarum</name>
    <dbReference type="NCBI Taxonomy" id="1033014"/>
    <lineage>
        <taxon>Eukaryota</taxon>
        <taxon>Fungi</taxon>
        <taxon>Dikarya</taxon>
        <taxon>Basidiomycota</taxon>
        <taxon>Agaricomycotina</taxon>
        <taxon>Agaricomycetes</taxon>
        <taxon>Agaricomycetidae</taxon>
        <taxon>Agaricales</taxon>
        <taxon>Marasmiineae</taxon>
        <taxon>Mycenaceae</taxon>
        <taxon>Mycena</taxon>
    </lineage>
</organism>
<comment type="subcellular location">
    <subcellularLocation>
        <location evidence="1">Membrane</location>
        <topology evidence="1">Multi-pass membrane protein</topology>
    </subcellularLocation>
</comment>
<dbReference type="PANTHER" id="PTHR11360:SF284">
    <property type="entry name" value="EG:103B4.3 PROTEIN-RELATED"/>
    <property type="match status" value="1"/>
</dbReference>
<dbReference type="InterPro" id="IPR036259">
    <property type="entry name" value="MFS_trans_sf"/>
</dbReference>